<dbReference type="Pfam" id="PF26082">
    <property type="entry name" value="zf-C2H2_AcuF"/>
    <property type="match status" value="1"/>
</dbReference>
<evidence type="ECO:0000256" key="2">
    <source>
        <dbReference type="SAM" id="MobiDB-lite"/>
    </source>
</evidence>
<dbReference type="GeneID" id="63856124"/>
<accession>A0A9P4GGK6</accession>
<keyword evidence="5" id="KW-1185">Reference proteome</keyword>
<feature type="domain" description="C2H2-type" evidence="3">
    <location>
        <begin position="353"/>
        <end position="377"/>
    </location>
</feature>
<dbReference type="AlphaFoldDB" id="A0A9P4GGK6"/>
<feature type="region of interest" description="Disordered" evidence="2">
    <location>
        <begin position="451"/>
        <end position="485"/>
    </location>
</feature>
<feature type="compositionally biased region" description="Basic and acidic residues" evidence="2">
    <location>
        <begin position="568"/>
        <end position="590"/>
    </location>
</feature>
<dbReference type="PROSITE" id="PS00028">
    <property type="entry name" value="ZINC_FINGER_C2H2_1"/>
    <property type="match status" value="1"/>
</dbReference>
<proteinExistence type="predicted"/>
<evidence type="ECO:0000259" key="3">
    <source>
        <dbReference type="PROSITE" id="PS50157"/>
    </source>
</evidence>
<dbReference type="SMART" id="SM00355">
    <property type="entry name" value="ZnF_C2H2"/>
    <property type="match status" value="4"/>
</dbReference>
<evidence type="ECO:0000256" key="1">
    <source>
        <dbReference type="PROSITE-ProRule" id="PRU00042"/>
    </source>
</evidence>
<dbReference type="PANTHER" id="PTHR35391:SF7">
    <property type="entry name" value="C2H2-TYPE DOMAIN-CONTAINING PROTEIN"/>
    <property type="match status" value="1"/>
</dbReference>
<dbReference type="PANTHER" id="PTHR35391">
    <property type="entry name" value="C2H2-TYPE DOMAIN-CONTAINING PROTEIN-RELATED"/>
    <property type="match status" value="1"/>
</dbReference>
<sequence>MSTLTMAVPVDAEVVIATVVLDIARDFLSLADALTTEPRFAAQVASVAVHDEFSRFKLWAGNIAAHQKGRRSLEYRLRDAAHLKTETHNLLDALSSALHNALAIVKGERVPWDDFSGSDSELSDDDESSNDLQGSTELKQLLASTRTVITSLFRLSMAIRDPAPNSQSKSTITIDKSFYQQHDIQHVKEKFKACPDYLAERLGRAISGRRQYLSYREEHHQKLAKNIEKIGYERPITEFTTNSTEATRLKRSNSLNVFDEGDDAASQTSYATSVNATIRVPPLPKEARNKEFFECPFCFLLVSIHTATGWKQHMYRDLHPYCCTYEHCTTADRLYDSRRSWFAHELKAHRTSFECVEGCEKTFQVDSEFESHVQKNHPDLASLDMLSALKRTSARNASLMESTICDLCGRTLTLRTLQRHLGSHQQQLALFALPPNLDDTEEDLKDDEKDALNLDDEDDDEDISDISDEQDLGDVGDVGDSDYYEATNASAGNYEETVLQANPYAEVHSRLNQSPHDFDPVGYWKAEDMTSDVHDLSESPLPRSAHDFASKAVGDQSDKSSSSSDVKSTQKREHVSRERITNEKGKDISKETAGLSLVQEVRTYYPPLCLRCSYSITKL</sequence>
<reference evidence="4" key="1">
    <citation type="submission" date="2020-01" db="EMBL/GenBank/DDBJ databases">
        <authorList>
            <consortium name="DOE Joint Genome Institute"/>
            <person name="Haridas S."/>
            <person name="Albert R."/>
            <person name="Binder M."/>
            <person name="Bloem J."/>
            <person name="Labutti K."/>
            <person name="Salamov A."/>
            <person name="Andreopoulos B."/>
            <person name="Baker S.E."/>
            <person name="Barry K."/>
            <person name="Bills G."/>
            <person name="Bluhm B.H."/>
            <person name="Cannon C."/>
            <person name="Castanera R."/>
            <person name="Culley D.E."/>
            <person name="Daum C."/>
            <person name="Ezra D."/>
            <person name="Gonzalez J.B."/>
            <person name="Henrissat B."/>
            <person name="Kuo A."/>
            <person name="Liang C."/>
            <person name="Lipzen A."/>
            <person name="Lutzoni F."/>
            <person name="Magnuson J."/>
            <person name="Mondo S."/>
            <person name="Nolan M."/>
            <person name="Ohm R."/>
            <person name="Pangilinan J."/>
            <person name="Park H.-J."/>
            <person name="Ramirez L."/>
            <person name="Alfaro M."/>
            <person name="Sun H."/>
            <person name="Tritt A."/>
            <person name="Yoshinaga Y."/>
            <person name="Zwiers L.-H."/>
            <person name="Turgeon B.G."/>
            <person name="Goodwin S.B."/>
            <person name="Spatafora J.W."/>
            <person name="Crous P.W."/>
            <person name="Grigoriev I.V."/>
        </authorList>
    </citation>
    <scope>NUCLEOTIDE SEQUENCE</scope>
    <source>
        <strain evidence="4">CBS 394.84</strain>
    </source>
</reference>
<evidence type="ECO:0000313" key="5">
    <source>
        <dbReference type="Proteomes" id="UP000800039"/>
    </source>
</evidence>
<organism evidence="4 5">
    <name type="scientific">Cucurbitaria berberidis CBS 394.84</name>
    <dbReference type="NCBI Taxonomy" id="1168544"/>
    <lineage>
        <taxon>Eukaryota</taxon>
        <taxon>Fungi</taxon>
        <taxon>Dikarya</taxon>
        <taxon>Ascomycota</taxon>
        <taxon>Pezizomycotina</taxon>
        <taxon>Dothideomycetes</taxon>
        <taxon>Pleosporomycetidae</taxon>
        <taxon>Pleosporales</taxon>
        <taxon>Pleosporineae</taxon>
        <taxon>Cucurbitariaceae</taxon>
        <taxon>Cucurbitaria</taxon>
    </lineage>
</organism>
<comment type="caution">
    <text evidence="4">The sequence shown here is derived from an EMBL/GenBank/DDBJ whole genome shotgun (WGS) entry which is preliminary data.</text>
</comment>
<dbReference type="InterPro" id="IPR013087">
    <property type="entry name" value="Znf_C2H2_type"/>
</dbReference>
<evidence type="ECO:0000313" key="4">
    <source>
        <dbReference type="EMBL" id="KAF1844871.1"/>
    </source>
</evidence>
<dbReference type="GO" id="GO:0008270">
    <property type="term" value="F:zinc ion binding"/>
    <property type="evidence" value="ECO:0007669"/>
    <property type="project" value="UniProtKB-KW"/>
</dbReference>
<keyword evidence="1" id="KW-0862">Zinc</keyword>
<dbReference type="Proteomes" id="UP000800039">
    <property type="component" value="Unassembled WGS sequence"/>
</dbReference>
<keyword evidence="1" id="KW-0863">Zinc-finger</keyword>
<gene>
    <name evidence="4" type="ORF">K460DRAFT_99857</name>
</gene>
<keyword evidence="1" id="KW-0479">Metal-binding</keyword>
<protein>
    <recommendedName>
        <fullName evidence="3">C2H2-type domain-containing protein</fullName>
    </recommendedName>
</protein>
<feature type="region of interest" description="Disordered" evidence="2">
    <location>
        <begin position="534"/>
        <end position="592"/>
    </location>
</feature>
<dbReference type="PROSITE" id="PS50157">
    <property type="entry name" value="ZINC_FINGER_C2H2_2"/>
    <property type="match status" value="1"/>
</dbReference>
<dbReference type="OrthoDB" id="6133115at2759"/>
<feature type="compositionally biased region" description="Acidic residues" evidence="2">
    <location>
        <begin position="453"/>
        <end position="483"/>
    </location>
</feature>
<dbReference type="RefSeq" id="XP_040787434.1">
    <property type="nucleotide sequence ID" value="XM_040938867.1"/>
</dbReference>
<name>A0A9P4GGK6_9PLEO</name>
<dbReference type="EMBL" id="ML976616">
    <property type="protein sequence ID" value="KAF1844871.1"/>
    <property type="molecule type" value="Genomic_DNA"/>
</dbReference>
<dbReference type="InterPro" id="IPR058925">
    <property type="entry name" value="zf-C2H2_AcuF"/>
</dbReference>